<evidence type="ECO:0000313" key="2">
    <source>
        <dbReference type="EMBL" id="CAD9704558.1"/>
    </source>
</evidence>
<dbReference type="EMBL" id="HBHK01025105">
    <property type="protein sequence ID" value="CAD9704556.1"/>
    <property type="molecule type" value="Transcribed_RNA"/>
</dbReference>
<organism evidence="1">
    <name type="scientific">Mucochytrium quahogii</name>
    <dbReference type="NCBI Taxonomy" id="96639"/>
    <lineage>
        <taxon>Eukaryota</taxon>
        <taxon>Sar</taxon>
        <taxon>Stramenopiles</taxon>
        <taxon>Bigyra</taxon>
        <taxon>Labyrinthulomycetes</taxon>
        <taxon>Thraustochytrida</taxon>
        <taxon>Thraustochytriidae</taxon>
        <taxon>Mucochytrium</taxon>
    </lineage>
</organism>
<sequence length="342" mass="38281">MSEFVSIRALQTAAAVIGVLHNCKKAFDSIQENLQSSNDASELDGLDGGLIQAMALMLSLNKPLLLAMELCNRQETVSYVQYPVWYTKRVLKKFESFLDIVLEESVQTKVNSKKTHKKEKWFAAVGTYVSRLQTSVNVLNLALSTVKLTLGDTWSISQDPTPCSLKTHAIAESAVNKVISQQCTTIQIACGEFYEWHASSVARKSGKNLNLIMKGFATVWIEQLGGDNESIQILRVQVEQEDDDSDLELKVDENLIVTQLRKKDVDEGTLVDLEEELDPFKIAFEIKGKDIEEGNMHHCVLIFESVGNISCQAFSEIVRIFGEDRGLSDLQRDFEKHGFNSP</sequence>
<protein>
    <submittedName>
        <fullName evidence="1">Uncharacterized protein</fullName>
    </submittedName>
</protein>
<dbReference type="AlphaFoldDB" id="A0A7S2WT83"/>
<accession>A0A7S2WT83</accession>
<proteinExistence type="predicted"/>
<evidence type="ECO:0000313" key="1">
    <source>
        <dbReference type="EMBL" id="CAD9704556.1"/>
    </source>
</evidence>
<name>A0A7S2WT83_9STRA</name>
<reference evidence="1" key="1">
    <citation type="submission" date="2021-01" db="EMBL/GenBank/DDBJ databases">
        <authorList>
            <person name="Corre E."/>
            <person name="Pelletier E."/>
            <person name="Niang G."/>
            <person name="Scheremetjew M."/>
            <person name="Finn R."/>
            <person name="Kale V."/>
            <person name="Holt S."/>
            <person name="Cochrane G."/>
            <person name="Meng A."/>
            <person name="Brown T."/>
            <person name="Cohen L."/>
        </authorList>
    </citation>
    <scope>NUCLEOTIDE SEQUENCE</scope>
    <source>
        <strain evidence="1">NY070348D</strain>
    </source>
</reference>
<gene>
    <name evidence="1" type="ORF">QSP1433_LOCUS15813</name>
    <name evidence="2" type="ORF">QSP1433_LOCUS15814</name>
</gene>
<dbReference type="EMBL" id="HBHK01025106">
    <property type="protein sequence ID" value="CAD9704558.1"/>
    <property type="molecule type" value="Transcribed_RNA"/>
</dbReference>